<evidence type="ECO:0000259" key="1">
    <source>
        <dbReference type="Pfam" id="PF25206"/>
    </source>
</evidence>
<accession>A0A1I6LTU5</accession>
<evidence type="ECO:0000313" key="2">
    <source>
        <dbReference type="EMBL" id="SFS06891.1"/>
    </source>
</evidence>
<evidence type="ECO:0000313" key="3">
    <source>
        <dbReference type="Proteomes" id="UP000199062"/>
    </source>
</evidence>
<dbReference type="STRING" id="767519.SAMN05216559_3117"/>
<dbReference type="EMBL" id="FOZK01000003">
    <property type="protein sequence ID" value="SFS06891.1"/>
    <property type="molecule type" value="Genomic_DNA"/>
</dbReference>
<gene>
    <name evidence="2" type="ORF">SAMN05216559_3117</name>
</gene>
<dbReference type="Pfam" id="PF25206">
    <property type="entry name" value="DUF7836"/>
    <property type="match status" value="1"/>
</dbReference>
<name>A0A1I6LTU5_9EURY</name>
<dbReference type="AlphaFoldDB" id="A0A1I6LTU5"/>
<dbReference type="InterPro" id="IPR057158">
    <property type="entry name" value="DUF7836"/>
</dbReference>
<proteinExistence type="predicted"/>
<organism evidence="2 3">
    <name type="scientific">Halomicrobium zhouii</name>
    <dbReference type="NCBI Taxonomy" id="767519"/>
    <lineage>
        <taxon>Archaea</taxon>
        <taxon>Methanobacteriati</taxon>
        <taxon>Methanobacteriota</taxon>
        <taxon>Stenosarchaea group</taxon>
        <taxon>Halobacteria</taxon>
        <taxon>Halobacteriales</taxon>
        <taxon>Haloarculaceae</taxon>
        <taxon>Halomicrobium</taxon>
    </lineage>
</organism>
<sequence length="59" mass="6837">MARSWIQLECPACGEDWEADPTDLPSHDATFQCRSCGEERLMAEFTKTQRSLEILKEFQ</sequence>
<keyword evidence="3" id="KW-1185">Reference proteome</keyword>
<dbReference type="OrthoDB" id="179396at2157"/>
<feature type="domain" description="DUF7836" evidence="1">
    <location>
        <begin position="1"/>
        <end position="59"/>
    </location>
</feature>
<dbReference type="RefSeq" id="WP_089817457.1">
    <property type="nucleotide sequence ID" value="NZ_FOZK01000003.1"/>
</dbReference>
<reference evidence="2 3" key="1">
    <citation type="submission" date="2016-10" db="EMBL/GenBank/DDBJ databases">
        <authorList>
            <person name="de Groot N.N."/>
        </authorList>
    </citation>
    <scope>NUCLEOTIDE SEQUENCE [LARGE SCALE GENOMIC DNA]</scope>
    <source>
        <strain evidence="2 3">CGMCC 1.10457</strain>
    </source>
</reference>
<protein>
    <recommendedName>
        <fullName evidence="1">DUF7836 domain-containing protein</fullName>
    </recommendedName>
</protein>
<dbReference type="Proteomes" id="UP000199062">
    <property type="component" value="Unassembled WGS sequence"/>
</dbReference>